<dbReference type="InterPro" id="IPR032531">
    <property type="entry name" value="DUF4956"/>
</dbReference>
<evidence type="ECO:0008006" key="3">
    <source>
        <dbReference type="Google" id="ProtNLM"/>
    </source>
</evidence>
<proteinExistence type="predicted"/>
<dbReference type="EMBL" id="VSSQ01016622">
    <property type="protein sequence ID" value="MPM58156.1"/>
    <property type="molecule type" value="Genomic_DNA"/>
</dbReference>
<dbReference type="Pfam" id="PF16316">
    <property type="entry name" value="DUF4956"/>
    <property type="match status" value="1"/>
</dbReference>
<protein>
    <recommendedName>
        <fullName evidence="3">DUF4956 domain-containing protein</fullName>
    </recommendedName>
</protein>
<keyword evidence="1" id="KW-1133">Transmembrane helix</keyword>
<organism evidence="2">
    <name type="scientific">bioreactor metagenome</name>
    <dbReference type="NCBI Taxonomy" id="1076179"/>
    <lineage>
        <taxon>unclassified sequences</taxon>
        <taxon>metagenomes</taxon>
        <taxon>ecological metagenomes</taxon>
    </lineage>
</organism>
<feature type="transmembrane region" description="Helical" evidence="1">
    <location>
        <begin position="96"/>
        <end position="129"/>
    </location>
</feature>
<sequence length="222" mass="24246">MLLNNIFSGSLTLENYLLSLLLSLALGFLIALVFMYRNRTSRSMVTTLVLLPAAVQTVILLVNGNLGIGIAVAGAFSLVRFRSIPGSAREIAALFIAMTVGLAAGTGYLLAAALFAILMSLAMLLLAALRFGEPKEGIRELKITVPEGLDYETIFDDLLGKYTKESELTRVRTTNMGSLFELTYRVTMANNSTRDFLDNLRTRNGNLNITLSRGFAPKEEQL</sequence>
<keyword evidence="1" id="KW-0812">Transmembrane</keyword>
<evidence type="ECO:0000313" key="2">
    <source>
        <dbReference type="EMBL" id="MPM58156.1"/>
    </source>
</evidence>
<dbReference type="AlphaFoldDB" id="A0A645AZD3"/>
<feature type="transmembrane region" description="Helical" evidence="1">
    <location>
        <begin position="48"/>
        <end position="76"/>
    </location>
</feature>
<feature type="transmembrane region" description="Helical" evidence="1">
    <location>
        <begin position="16"/>
        <end position="36"/>
    </location>
</feature>
<keyword evidence="1" id="KW-0472">Membrane</keyword>
<comment type="caution">
    <text evidence="2">The sequence shown here is derived from an EMBL/GenBank/DDBJ whole genome shotgun (WGS) entry which is preliminary data.</text>
</comment>
<reference evidence="2" key="1">
    <citation type="submission" date="2019-08" db="EMBL/GenBank/DDBJ databases">
        <authorList>
            <person name="Kucharzyk K."/>
            <person name="Murdoch R.W."/>
            <person name="Higgins S."/>
            <person name="Loffler F."/>
        </authorList>
    </citation>
    <scope>NUCLEOTIDE SEQUENCE</scope>
</reference>
<accession>A0A645AZD3</accession>
<evidence type="ECO:0000256" key="1">
    <source>
        <dbReference type="SAM" id="Phobius"/>
    </source>
</evidence>
<gene>
    <name evidence="2" type="ORF">SDC9_104985</name>
</gene>
<name>A0A645AZD3_9ZZZZ</name>